<dbReference type="InterPro" id="IPR000719">
    <property type="entry name" value="Prot_kinase_dom"/>
</dbReference>
<evidence type="ECO:0000259" key="10">
    <source>
        <dbReference type="PROSITE" id="PS50011"/>
    </source>
</evidence>
<dbReference type="EMBL" id="JAACFV010000018">
    <property type="protein sequence ID" value="KAF7511705.1"/>
    <property type="molecule type" value="Genomic_DNA"/>
</dbReference>
<feature type="compositionally biased region" description="Polar residues" evidence="9">
    <location>
        <begin position="283"/>
        <end position="303"/>
    </location>
</feature>
<name>A0A8H7E7W6_9EURO</name>
<feature type="compositionally biased region" description="Basic and acidic residues" evidence="9">
    <location>
        <begin position="58"/>
        <end position="67"/>
    </location>
</feature>
<organism evidence="11 12">
    <name type="scientific">Endocarpon pusillum</name>
    <dbReference type="NCBI Taxonomy" id="364733"/>
    <lineage>
        <taxon>Eukaryota</taxon>
        <taxon>Fungi</taxon>
        <taxon>Dikarya</taxon>
        <taxon>Ascomycota</taxon>
        <taxon>Pezizomycotina</taxon>
        <taxon>Eurotiomycetes</taxon>
        <taxon>Chaetothyriomycetidae</taxon>
        <taxon>Verrucariales</taxon>
        <taxon>Verrucariaceae</taxon>
        <taxon>Endocarpon</taxon>
    </lineage>
</organism>
<accession>A0A8H7E7W6</accession>
<dbReference type="EC" id="2.7.11.1" evidence="1"/>
<keyword evidence="12" id="KW-1185">Reference proteome</keyword>
<feature type="compositionally biased region" description="Basic residues" evidence="9">
    <location>
        <begin position="131"/>
        <end position="141"/>
    </location>
</feature>
<dbReference type="PROSITE" id="PS00107">
    <property type="entry name" value="PROTEIN_KINASE_ATP"/>
    <property type="match status" value="1"/>
</dbReference>
<keyword evidence="5" id="KW-0418">Kinase</keyword>
<feature type="compositionally biased region" description="Basic and acidic residues" evidence="9">
    <location>
        <begin position="85"/>
        <end position="96"/>
    </location>
</feature>
<dbReference type="SMART" id="SM00220">
    <property type="entry name" value="S_TKc"/>
    <property type="match status" value="1"/>
</dbReference>
<evidence type="ECO:0000256" key="6">
    <source>
        <dbReference type="ARBA" id="ARBA00022840"/>
    </source>
</evidence>
<dbReference type="PROSITE" id="PS00108">
    <property type="entry name" value="PROTEIN_KINASE_ST"/>
    <property type="match status" value="1"/>
</dbReference>
<evidence type="ECO:0000313" key="11">
    <source>
        <dbReference type="EMBL" id="KAF7511705.1"/>
    </source>
</evidence>
<dbReference type="InterPro" id="IPR008271">
    <property type="entry name" value="Ser/Thr_kinase_AS"/>
</dbReference>
<comment type="caution">
    <text evidence="11">The sequence shown here is derived from an EMBL/GenBank/DDBJ whole genome shotgun (WGS) entry which is preliminary data.</text>
</comment>
<dbReference type="PANTHER" id="PTHR24058">
    <property type="entry name" value="DUAL SPECIFICITY PROTEIN KINASE"/>
    <property type="match status" value="1"/>
</dbReference>
<evidence type="ECO:0000256" key="8">
    <source>
        <dbReference type="PROSITE-ProRule" id="PRU10141"/>
    </source>
</evidence>
<feature type="compositionally biased region" description="Basic and acidic residues" evidence="9">
    <location>
        <begin position="305"/>
        <end position="314"/>
    </location>
</feature>
<dbReference type="PROSITE" id="PS50011">
    <property type="entry name" value="PROTEIN_KINASE_DOM"/>
    <property type="match status" value="1"/>
</dbReference>
<feature type="binding site" evidence="8">
    <location>
        <position position="514"/>
    </location>
    <ligand>
        <name>ATP</name>
        <dbReference type="ChEBI" id="CHEBI:30616"/>
    </ligand>
</feature>
<dbReference type="AlphaFoldDB" id="A0A8H7E7W6"/>
<feature type="compositionally biased region" description="Acidic residues" evidence="9">
    <location>
        <begin position="426"/>
        <end position="436"/>
    </location>
</feature>
<evidence type="ECO:0000256" key="4">
    <source>
        <dbReference type="ARBA" id="ARBA00022741"/>
    </source>
</evidence>
<dbReference type="InterPro" id="IPR050494">
    <property type="entry name" value="Ser_Thr_dual-spec_kinase"/>
</dbReference>
<evidence type="ECO:0000313" key="12">
    <source>
        <dbReference type="Proteomes" id="UP000606974"/>
    </source>
</evidence>
<dbReference type="Gene3D" id="3.30.200.20">
    <property type="entry name" value="Phosphorylase Kinase, domain 1"/>
    <property type="match status" value="1"/>
</dbReference>
<dbReference type="OrthoDB" id="9332038at2759"/>
<dbReference type="GO" id="GO:0045292">
    <property type="term" value="P:mRNA cis splicing, via spliceosome"/>
    <property type="evidence" value="ECO:0007669"/>
    <property type="project" value="InterPro"/>
</dbReference>
<feature type="compositionally biased region" description="Basic and acidic residues" evidence="9">
    <location>
        <begin position="115"/>
        <end position="125"/>
    </location>
</feature>
<comment type="similarity">
    <text evidence="7">Belongs to the protein kinase superfamily. CMGC Ser/Thr protein kinase family.</text>
</comment>
<dbReference type="GO" id="GO:0004674">
    <property type="term" value="F:protein serine/threonine kinase activity"/>
    <property type="evidence" value="ECO:0007669"/>
    <property type="project" value="UniProtKB-KW"/>
</dbReference>
<keyword evidence="2" id="KW-0723">Serine/threonine-protein kinase</keyword>
<gene>
    <name evidence="11" type="ORF">GJ744_003868</name>
</gene>
<evidence type="ECO:0000256" key="1">
    <source>
        <dbReference type="ARBA" id="ARBA00012513"/>
    </source>
</evidence>
<dbReference type="GO" id="GO:0005524">
    <property type="term" value="F:ATP binding"/>
    <property type="evidence" value="ECO:0007669"/>
    <property type="project" value="UniProtKB-UniRule"/>
</dbReference>
<evidence type="ECO:0000256" key="5">
    <source>
        <dbReference type="ARBA" id="ARBA00022777"/>
    </source>
</evidence>
<dbReference type="Pfam" id="PF00069">
    <property type="entry name" value="Pkinase"/>
    <property type="match status" value="1"/>
</dbReference>
<dbReference type="InterPro" id="IPR017441">
    <property type="entry name" value="Protein_kinase_ATP_BS"/>
</dbReference>
<dbReference type="PANTHER" id="PTHR24058:SF103">
    <property type="entry name" value="SERINE_THREONINE-PROTEIN KINASE PRP4 HOMOLOG"/>
    <property type="match status" value="1"/>
</dbReference>
<keyword evidence="6 8" id="KW-0067">ATP-binding</keyword>
<dbReference type="Proteomes" id="UP000606974">
    <property type="component" value="Unassembled WGS sequence"/>
</dbReference>
<reference evidence="11" key="1">
    <citation type="submission" date="2020-02" db="EMBL/GenBank/DDBJ databases">
        <authorList>
            <person name="Palmer J.M."/>
        </authorList>
    </citation>
    <scope>NUCLEOTIDE SEQUENCE</scope>
    <source>
        <strain evidence="11">EPUS1.4</strain>
        <tissue evidence="11">Thallus</tissue>
    </source>
</reference>
<evidence type="ECO:0000256" key="3">
    <source>
        <dbReference type="ARBA" id="ARBA00022679"/>
    </source>
</evidence>
<dbReference type="SUPFAM" id="SSF56112">
    <property type="entry name" value="Protein kinase-like (PK-like)"/>
    <property type="match status" value="1"/>
</dbReference>
<dbReference type="Gene3D" id="1.10.510.10">
    <property type="entry name" value="Transferase(Phosphotransferase) domain 1"/>
    <property type="match status" value="1"/>
</dbReference>
<keyword evidence="4 8" id="KW-0547">Nucleotide-binding</keyword>
<feature type="region of interest" description="Disordered" evidence="9">
    <location>
        <begin position="283"/>
        <end position="369"/>
    </location>
</feature>
<dbReference type="InterPro" id="IPR011009">
    <property type="entry name" value="Kinase-like_dom_sf"/>
</dbReference>
<protein>
    <recommendedName>
        <fullName evidence="1">non-specific serine/threonine protein kinase</fullName>
        <ecNumber evidence="1">2.7.11.1</ecNumber>
    </recommendedName>
</protein>
<dbReference type="FunFam" id="1.10.510.10:FF:000078">
    <property type="entry name" value="Serine/threonine-protein kinase PRP4 homolog"/>
    <property type="match status" value="1"/>
</dbReference>
<feature type="compositionally biased region" description="Polar residues" evidence="9">
    <location>
        <begin position="21"/>
        <end position="32"/>
    </location>
</feature>
<evidence type="ECO:0000256" key="2">
    <source>
        <dbReference type="ARBA" id="ARBA00022527"/>
    </source>
</evidence>
<evidence type="ECO:0000256" key="7">
    <source>
        <dbReference type="ARBA" id="ARBA00023596"/>
    </source>
</evidence>
<feature type="domain" description="Protein kinase" evidence="10">
    <location>
        <begin position="485"/>
        <end position="802"/>
    </location>
</feature>
<evidence type="ECO:0000256" key="9">
    <source>
        <dbReference type="SAM" id="MobiDB-lite"/>
    </source>
</evidence>
<sequence length="807" mass="90872">MTSTPSSHSEGEIFTSDSEKASQTLPSQNGTSVDRRTRTNVAPVRNPRSRSRSPYRALRGEKRRRNDGYTNTAEVSHSRPRKVRRENDRYHSDRSHGRWPHIESSSASNSRHHRAFDYKAEDGRSYQRPRTSSRSRSRSPFRHSQLDEKPIRAATFKRSKVGESDGEVQASRNESRSRDEQSVSGRSKPSGVVPASKSNAKIPENQSSQVESKDPINVSADNAKALALTEPESEPVGAHGVVDETALIEERRKRREALKAKYRNQETPLLVQALHLGTDAISSGSSSVRTLQAAEQSGQPETLDQNERPSHLKSGDSTSPQTPKEPFVSPEEIDFEHGEGLANSYSCSVAGDEEEPSAADYDPTVDMQEERARHDKRLLNENIPIADNAESRVLELHESGLEHSHPTASQGQADGPEKRKDPFDMFADDDDDEDMFGEAPLKPEKPVGATDAKTGQALDVRMMDNWDDAEGYYMTIPGELFESRYHVLQNLGRGMFSSVVRATDTKTNKLVAIKIVRNNDTMRKAGIKEIEILKDLAASDPEDRKHIIRLERSFEHKGHLCMVFENLSLNLREVLKKFGRDVGINLKAIRAYAQQLFLGLSLLRKCQYLHADLKPDNILVNDARNVLKICDLGSASSIEENITAPYLVSRFYRAPEIILGIPYDYGIDVWSVGCTLFELFTGKILFTGRNNNAMLRSIMECRGKFPNKVLRKGNLTYQYFDDLLNFQSIEEDKLTGRTVTKIIDVKAKPVRGLKERLTPKGKRIDEHERKEVELFADLLEKCLDLRGDKRITALEALRHPFVTRAKV</sequence>
<feature type="region of interest" description="Disordered" evidence="9">
    <location>
        <begin position="399"/>
        <end position="450"/>
    </location>
</feature>
<proteinExistence type="inferred from homology"/>
<keyword evidence="3" id="KW-0808">Transferase</keyword>
<dbReference type="CDD" id="cd14135">
    <property type="entry name" value="STKc_PRP4"/>
    <property type="match status" value="1"/>
</dbReference>
<feature type="region of interest" description="Disordered" evidence="9">
    <location>
        <begin position="1"/>
        <end position="241"/>
    </location>
</feature>
<feature type="compositionally biased region" description="Polar residues" evidence="9">
    <location>
        <begin position="196"/>
        <end position="210"/>
    </location>
</feature>
<dbReference type="InterPro" id="IPR044092">
    <property type="entry name" value="STKc_PRP4"/>
</dbReference>